<proteinExistence type="predicted"/>
<protein>
    <submittedName>
        <fullName evidence="1">Uncharacterized protein</fullName>
    </submittedName>
</protein>
<comment type="caution">
    <text evidence="1">The sequence shown here is derived from an EMBL/GenBank/DDBJ whole genome shotgun (WGS) entry which is preliminary data.</text>
</comment>
<gene>
    <name evidence="1" type="ORF">H0I76_09950</name>
</gene>
<dbReference type="RefSeq" id="WP_200609724.1">
    <property type="nucleotide sequence ID" value="NZ_JAEHHL010000006.1"/>
</dbReference>
<organism evidence="1 2">
    <name type="scientific">Thermohalobaculum xanthum</name>
    <dbReference type="NCBI Taxonomy" id="2753746"/>
    <lineage>
        <taxon>Bacteria</taxon>
        <taxon>Pseudomonadati</taxon>
        <taxon>Pseudomonadota</taxon>
        <taxon>Alphaproteobacteria</taxon>
        <taxon>Rhodobacterales</taxon>
        <taxon>Paracoccaceae</taxon>
        <taxon>Thermohalobaculum</taxon>
    </lineage>
</organism>
<sequence length="131" mass="15052">MDNQATTATGKPHEEVPLTLKDDNAVERLRASRVKYRQNLEIDAKKSGAEWLMSFASYEQIMFLHAVKAGKHKDGREMQLDNAVVLFDEIDRQIPRVSKVASWSRDDIWLEAFINGALERWSEFSDKVENA</sequence>
<name>A0A8J7M6Q0_9RHOB</name>
<accession>A0A8J7M6Q0</accession>
<dbReference type="EMBL" id="JAEHHL010000006">
    <property type="protein sequence ID" value="MBK0399514.1"/>
    <property type="molecule type" value="Genomic_DNA"/>
</dbReference>
<evidence type="ECO:0000313" key="2">
    <source>
        <dbReference type="Proteomes" id="UP000655420"/>
    </source>
</evidence>
<dbReference type="AlphaFoldDB" id="A0A8J7M6Q0"/>
<evidence type="ECO:0000313" key="1">
    <source>
        <dbReference type="EMBL" id="MBK0399514.1"/>
    </source>
</evidence>
<keyword evidence="2" id="KW-1185">Reference proteome</keyword>
<reference evidence="1" key="1">
    <citation type="submission" date="2020-12" db="EMBL/GenBank/DDBJ databases">
        <title>Bacterial taxonomy.</title>
        <authorList>
            <person name="Pan X."/>
        </authorList>
    </citation>
    <scope>NUCLEOTIDE SEQUENCE</scope>
    <source>
        <strain evidence="1">M0105</strain>
    </source>
</reference>
<dbReference type="Proteomes" id="UP000655420">
    <property type="component" value="Unassembled WGS sequence"/>
</dbReference>